<reference evidence="2 3" key="1">
    <citation type="submission" date="2015-10" db="EMBL/GenBank/DDBJ databases">
        <title>Genome analyses suggest a sexual origin of heterokaryosis in a supposedly ancient asexual fungus.</title>
        <authorList>
            <person name="Ropars J."/>
            <person name="Sedzielewska K."/>
            <person name="Noel J."/>
            <person name="Charron P."/>
            <person name="Farinelli L."/>
            <person name="Marton T."/>
            <person name="Kruger M."/>
            <person name="Pelin A."/>
            <person name="Brachmann A."/>
            <person name="Corradi N."/>
        </authorList>
    </citation>
    <scope>NUCLEOTIDE SEQUENCE [LARGE SCALE GENOMIC DNA]</scope>
    <source>
        <strain evidence="2 3">A4</strain>
    </source>
</reference>
<gene>
    <name evidence="2" type="ORF">RhiirA4_486221</name>
</gene>
<dbReference type="VEuPathDB" id="FungiDB:RhiirA1_470237"/>
<organism evidence="2 3">
    <name type="scientific">Rhizophagus irregularis</name>
    <dbReference type="NCBI Taxonomy" id="588596"/>
    <lineage>
        <taxon>Eukaryota</taxon>
        <taxon>Fungi</taxon>
        <taxon>Fungi incertae sedis</taxon>
        <taxon>Mucoromycota</taxon>
        <taxon>Glomeromycotina</taxon>
        <taxon>Glomeromycetes</taxon>
        <taxon>Glomerales</taxon>
        <taxon>Glomeraceae</taxon>
        <taxon>Rhizophagus</taxon>
    </lineage>
</organism>
<dbReference type="VEuPathDB" id="FungiDB:RhiirA1_542040"/>
<keyword evidence="3" id="KW-1185">Reference proteome</keyword>
<name>A0A2I1HR66_9GLOM</name>
<dbReference type="AlphaFoldDB" id="A0A2I1HR66"/>
<dbReference type="VEuPathDB" id="FungiDB:FUN_022611"/>
<evidence type="ECO:0000256" key="1">
    <source>
        <dbReference type="SAM" id="MobiDB-lite"/>
    </source>
</evidence>
<evidence type="ECO:0000313" key="2">
    <source>
        <dbReference type="EMBL" id="PKY61357.1"/>
    </source>
</evidence>
<dbReference type="Proteomes" id="UP000234323">
    <property type="component" value="Unassembled WGS sequence"/>
</dbReference>
<accession>A0A2I1HR66</accession>
<dbReference type="VEuPathDB" id="FungiDB:RhiirA1_504059"/>
<dbReference type="VEuPathDB" id="FungiDB:FUN_017224"/>
<evidence type="ECO:0000313" key="3">
    <source>
        <dbReference type="Proteomes" id="UP000234323"/>
    </source>
</evidence>
<comment type="caution">
    <text evidence="2">The sequence shown here is derived from an EMBL/GenBank/DDBJ whole genome shotgun (WGS) entry which is preliminary data.</text>
</comment>
<proteinExistence type="predicted"/>
<dbReference type="VEuPathDB" id="FungiDB:RhiirFUN_025107"/>
<dbReference type="EMBL" id="LLXI01005249">
    <property type="protein sequence ID" value="PKY61357.1"/>
    <property type="molecule type" value="Genomic_DNA"/>
</dbReference>
<protein>
    <submittedName>
        <fullName evidence="2">Uncharacterized protein</fullName>
    </submittedName>
</protein>
<sequence>MDSIDKESKLKEIKQNLIRFASKTFKEMKELEIRSLNISNSNAILENNDIGIFRIHFGENDFNEIDEEEVDSKKQSITIKNKKKLFLSSPAITMARNLRELLLNIDKLPDQQSFTMNPTKFTIIESYVQFLLNKLKSSSTKEAFVEELRCNNDNFLEIGLPPNNENLKDNFEITSKVNLLKMEESSFERSKEEIIKALVAQLISIYDNVLQEYIEAEINRRNGFRNYLNFLKIYKKIEIFCNIYKIRLKGQTIKNQTNTKIVDYSEQKIKLTTLTITLRAAKRIDRLLSLSNKNFLIVDIFPNLDVAFFKSSSINVAAYECWLKIIETGEIISEEQGYEIYQQKKKEENSLRENILKQVYESAGYESAEYESAEYYYIDEESPRYYPDNDNPDNEESPRYYPDNEESILPMDSSLPFTSSFLFLFHFPSLPFLLPFPL</sequence>
<feature type="region of interest" description="Disordered" evidence="1">
    <location>
        <begin position="382"/>
        <end position="404"/>
    </location>
</feature>